<reference evidence="5 6" key="1">
    <citation type="journal article" date="2016" name="Nat. Commun.">
        <title>Thousands of microbial genomes shed light on interconnected biogeochemical processes in an aquifer system.</title>
        <authorList>
            <person name="Anantharaman K."/>
            <person name="Brown C.T."/>
            <person name="Hug L.A."/>
            <person name="Sharon I."/>
            <person name="Castelle C.J."/>
            <person name="Probst A.J."/>
            <person name="Thomas B.C."/>
            <person name="Singh A."/>
            <person name="Wilkins M.J."/>
            <person name="Karaoz U."/>
            <person name="Brodie E.L."/>
            <person name="Williams K.H."/>
            <person name="Hubbard S.S."/>
            <person name="Banfield J.F."/>
        </authorList>
    </citation>
    <scope>NUCLEOTIDE SEQUENCE [LARGE SCALE GENOMIC DNA]</scope>
</reference>
<dbReference type="GO" id="GO:0005524">
    <property type="term" value="F:ATP binding"/>
    <property type="evidence" value="ECO:0007669"/>
    <property type="project" value="InterPro"/>
</dbReference>
<feature type="domain" description="Aminoacyl-transfer RNA synthetases class-II family profile" evidence="4">
    <location>
        <begin position="8"/>
        <end position="329"/>
    </location>
</feature>
<dbReference type="PROSITE" id="PS50862">
    <property type="entry name" value="AA_TRNA_LIGASE_II"/>
    <property type="match status" value="1"/>
</dbReference>
<dbReference type="PANTHER" id="PTHR42918">
    <property type="entry name" value="LYSYL-TRNA SYNTHETASE"/>
    <property type="match status" value="1"/>
</dbReference>
<dbReference type="GO" id="GO:0005829">
    <property type="term" value="C:cytosol"/>
    <property type="evidence" value="ECO:0007669"/>
    <property type="project" value="TreeGrafter"/>
</dbReference>
<evidence type="ECO:0000256" key="2">
    <source>
        <dbReference type="ARBA" id="ARBA00022741"/>
    </source>
</evidence>
<protein>
    <recommendedName>
        <fullName evidence="4">Aminoacyl-transfer RNA synthetases class-II family profile domain-containing protein</fullName>
    </recommendedName>
</protein>
<dbReference type="AlphaFoldDB" id="A0A1F5ZHT8"/>
<evidence type="ECO:0000256" key="3">
    <source>
        <dbReference type="ARBA" id="ARBA00022840"/>
    </source>
</evidence>
<proteinExistence type="predicted"/>
<evidence type="ECO:0000256" key="1">
    <source>
        <dbReference type="ARBA" id="ARBA00022598"/>
    </source>
</evidence>
<name>A0A1F5ZHT8_9BACT</name>
<evidence type="ECO:0000313" key="5">
    <source>
        <dbReference type="EMBL" id="OGG11677.1"/>
    </source>
</evidence>
<keyword evidence="1" id="KW-0436">Ligase</keyword>
<keyword evidence="2" id="KW-0547">Nucleotide-binding</keyword>
<dbReference type="GO" id="GO:0004824">
    <property type="term" value="F:lysine-tRNA ligase activity"/>
    <property type="evidence" value="ECO:0007669"/>
    <property type="project" value="TreeGrafter"/>
</dbReference>
<dbReference type="Proteomes" id="UP000177268">
    <property type="component" value="Unassembled WGS sequence"/>
</dbReference>
<accession>A0A1F5ZHT8</accession>
<dbReference type="InterPro" id="IPR006195">
    <property type="entry name" value="aa-tRNA-synth_II"/>
</dbReference>
<dbReference type="PANTHER" id="PTHR42918:SF6">
    <property type="entry name" value="ELONGATION FACTOR P--(R)-BETA-LYSINE LIGASE"/>
    <property type="match status" value="1"/>
</dbReference>
<dbReference type="Gene3D" id="3.30.930.10">
    <property type="entry name" value="Bira Bifunctional Protein, Domain 2"/>
    <property type="match status" value="1"/>
</dbReference>
<dbReference type="SUPFAM" id="SSF55681">
    <property type="entry name" value="Class II aaRS and biotin synthetases"/>
    <property type="match status" value="1"/>
</dbReference>
<dbReference type="Pfam" id="PF00152">
    <property type="entry name" value="tRNA-synt_2"/>
    <property type="match status" value="1"/>
</dbReference>
<dbReference type="GO" id="GO:0000049">
    <property type="term" value="F:tRNA binding"/>
    <property type="evidence" value="ECO:0007669"/>
    <property type="project" value="TreeGrafter"/>
</dbReference>
<dbReference type="InterPro" id="IPR045864">
    <property type="entry name" value="aa-tRNA-synth_II/BPL/LPL"/>
</dbReference>
<keyword evidence="3" id="KW-0067">ATP-binding</keyword>
<gene>
    <name evidence="5" type="ORF">A2Z00_00080</name>
</gene>
<organism evidence="5 6">
    <name type="scientific">Candidatus Gottesmanbacteria bacterium RBG_13_45_10</name>
    <dbReference type="NCBI Taxonomy" id="1798370"/>
    <lineage>
        <taxon>Bacteria</taxon>
        <taxon>Candidatus Gottesmaniibacteriota</taxon>
    </lineage>
</organism>
<comment type="caution">
    <text evidence="5">The sequence shown here is derived from an EMBL/GenBank/DDBJ whole genome shotgun (WGS) entry which is preliminary data.</text>
</comment>
<dbReference type="GO" id="GO:0006430">
    <property type="term" value="P:lysyl-tRNA aminoacylation"/>
    <property type="evidence" value="ECO:0007669"/>
    <property type="project" value="TreeGrafter"/>
</dbReference>
<dbReference type="InterPro" id="IPR004364">
    <property type="entry name" value="Aa-tRNA-synt_II"/>
</dbReference>
<evidence type="ECO:0000259" key="4">
    <source>
        <dbReference type="PROSITE" id="PS50862"/>
    </source>
</evidence>
<dbReference type="EMBL" id="MFIZ01000020">
    <property type="protein sequence ID" value="OGG11677.1"/>
    <property type="molecule type" value="Genomic_DNA"/>
</dbReference>
<dbReference type="STRING" id="1798370.A2Z00_00080"/>
<evidence type="ECO:0000313" key="6">
    <source>
        <dbReference type="Proteomes" id="UP000177268"/>
    </source>
</evidence>
<sequence length="333" mass="38219">MNLQPIFIREHVVKSIREYFYTLHFHEVITPTLQGALPLEPNIYAFETTWFMVKRKKRAYLSVSPESGLKKMIALGIGNCFAIAKSFRNIEDAGSHHIPEFMMLEWYRTHATYRDIMDDTKQLVQYVKRQIDTYVGNPPGGTLMYQGRNVAIEGIWPTYSLVDLFRKYAGVALPEILDDKKMVKAAFRKGYRVANATWEQLFHQIFLNEIEPKLGINPCFVTDFPSRISPLCAVNPKYPYLAQRFELYIAQMELANGNTENTDIQNIKTVFANERNLRRKRNISAPPIDDVFIKALERMHASSFAGCGLGIDRLAMILANAKDITDVEPLSLK</sequence>